<keyword evidence="5" id="KW-0472">Membrane</keyword>
<dbReference type="GO" id="GO:0016020">
    <property type="term" value="C:membrane"/>
    <property type="evidence" value="ECO:0007669"/>
    <property type="project" value="UniProtKB-SubCell"/>
</dbReference>
<dbReference type="SUPFAM" id="SSF52540">
    <property type="entry name" value="P-loop containing nucleoside triphosphate hydrolases"/>
    <property type="match status" value="1"/>
</dbReference>
<evidence type="ECO:0000256" key="5">
    <source>
        <dbReference type="ARBA" id="ARBA00023136"/>
    </source>
</evidence>
<evidence type="ECO:0000256" key="3">
    <source>
        <dbReference type="ARBA" id="ARBA00022801"/>
    </source>
</evidence>
<evidence type="ECO:0000256" key="6">
    <source>
        <dbReference type="SAM" id="Coils"/>
    </source>
</evidence>
<keyword evidence="4" id="KW-0342">GTP-binding</keyword>
<keyword evidence="2" id="KW-0547">Nucleotide-binding</keyword>
<organism evidence="8 9">
    <name type="scientific">Pectobacterium polonicum</name>
    <dbReference type="NCBI Taxonomy" id="2485124"/>
    <lineage>
        <taxon>Bacteria</taxon>
        <taxon>Pseudomonadati</taxon>
        <taxon>Pseudomonadota</taxon>
        <taxon>Gammaproteobacteria</taxon>
        <taxon>Enterobacterales</taxon>
        <taxon>Pectobacteriaceae</taxon>
        <taxon>Pectobacterium</taxon>
    </lineage>
</organism>
<reference evidence="8" key="1">
    <citation type="submission" date="2021-12" db="EMBL/GenBank/DDBJ databases">
        <title>Genome sequence of novel Pectobacterium sp. causing blackleg.</title>
        <authorList>
            <person name="Wang J."/>
        </authorList>
    </citation>
    <scope>NUCLEOTIDE SEQUENCE</scope>
    <source>
        <strain evidence="8">BY21311</strain>
    </source>
</reference>
<dbReference type="InterPro" id="IPR027417">
    <property type="entry name" value="P-loop_NTPase"/>
</dbReference>
<gene>
    <name evidence="8" type="ORF">LW347_02340</name>
</gene>
<evidence type="ECO:0000256" key="4">
    <source>
        <dbReference type="ARBA" id="ARBA00023134"/>
    </source>
</evidence>
<name>A0AAE9NQV4_9GAMM</name>
<evidence type="ECO:0000313" key="9">
    <source>
        <dbReference type="Proteomes" id="UP001059272"/>
    </source>
</evidence>
<dbReference type="KEGG" id="ppoo:LW347_02340"/>
<dbReference type="Pfam" id="PF00350">
    <property type="entry name" value="Dynamin_N"/>
    <property type="match status" value="1"/>
</dbReference>
<dbReference type="Gene3D" id="3.40.50.300">
    <property type="entry name" value="P-loop containing nucleotide triphosphate hydrolases"/>
    <property type="match status" value="1"/>
</dbReference>
<dbReference type="PANTHER" id="PTHR10465">
    <property type="entry name" value="TRANSMEMBRANE GTPASE FZO1"/>
    <property type="match status" value="1"/>
</dbReference>
<evidence type="ECO:0000259" key="7">
    <source>
        <dbReference type="Pfam" id="PF00350"/>
    </source>
</evidence>
<dbReference type="PANTHER" id="PTHR10465:SF0">
    <property type="entry name" value="SARCALUMENIN"/>
    <property type="match status" value="1"/>
</dbReference>
<comment type="subcellular location">
    <subcellularLocation>
        <location evidence="1">Membrane</location>
    </subcellularLocation>
</comment>
<accession>A0AAE9NQV4</accession>
<dbReference type="AlphaFoldDB" id="A0AAE9NQV4"/>
<sequence length="704" mass="80093">MTTLLQQRIQRILEATTASHSQFINENNALQALAKDYAQKLARWQHHEQTLNIGIMGQVKAGKSTFLNTLLFDGRPILPEAATPKTANLTRISYGEQHSLQVEYYSKEEWQQIAAQAQQSSSSDSHKVARELLEMSAHAGINLAAHWQKVASLDKNTEIVLADNISDLQGLLNTYTGNDGQLTPLVKSTTLTLPDETLKGFEVVDTPGMNDPVQSRSQKTRDYMANCDVVFFLSRCSQFLDDADIRLLGEQLPSKGVKRLVLVAGQYDSVILDDGYDRGSLAETENNIQKRLLRIAQQKSAELVEFQRGNGNDARATILEELAHPVFASTFAWGFAHWPQEKWSGSMSHTFNQLQGIAEECWPNRFTQQDWLRIANFDTLSKVWQQARQDRQPLLEQQRAAFTHESDSQLTHILAHLSGRLRSRIQLLENQDIHSLQQQQALCQKRLGGIASELRTILGDTIHTARQETERVKARLSEDITRRRELRNHTGSKQERYSYEVSDSSWYNPFSWGSTRTVYGSRTVSYQYFSPQDAIEQVRQYSRTCASQIRQHFNHLIEPAVLKDKLRHALIQHLNTSSDQFEPTVFRSALENAIYSLELPELMLEADESRIMIPFQDEIKTSEDKQRLQNALDDALGAMFIGLTQQLTVGAQQIFSQLDTLKNTLQETLSENLETEVSEIKAGLQDKENEITGYRCLLRQLQDS</sequence>
<keyword evidence="6" id="KW-0175">Coiled coil</keyword>
<keyword evidence="3" id="KW-0378">Hydrolase</keyword>
<dbReference type="EMBL" id="CP090065">
    <property type="protein sequence ID" value="UVO08854.1"/>
    <property type="molecule type" value="Genomic_DNA"/>
</dbReference>
<dbReference type="RefSeq" id="WP_258883871.1">
    <property type="nucleotide sequence ID" value="NZ_CP090065.1"/>
</dbReference>
<dbReference type="InterPro" id="IPR027094">
    <property type="entry name" value="Mitofusin_fam"/>
</dbReference>
<protein>
    <submittedName>
        <fullName evidence="8">Dynamin family protein</fullName>
    </submittedName>
</protein>
<dbReference type="GO" id="GO:0003924">
    <property type="term" value="F:GTPase activity"/>
    <property type="evidence" value="ECO:0007669"/>
    <property type="project" value="InterPro"/>
</dbReference>
<proteinExistence type="predicted"/>
<evidence type="ECO:0000256" key="2">
    <source>
        <dbReference type="ARBA" id="ARBA00022741"/>
    </source>
</evidence>
<dbReference type="GO" id="GO:0005525">
    <property type="term" value="F:GTP binding"/>
    <property type="evidence" value="ECO:0007669"/>
    <property type="project" value="UniProtKB-KW"/>
</dbReference>
<dbReference type="InterPro" id="IPR045063">
    <property type="entry name" value="Dynamin_N"/>
</dbReference>
<dbReference type="Proteomes" id="UP001059272">
    <property type="component" value="Chromosome"/>
</dbReference>
<evidence type="ECO:0000256" key="1">
    <source>
        <dbReference type="ARBA" id="ARBA00004370"/>
    </source>
</evidence>
<evidence type="ECO:0000313" key="8">
    <source>
        <dbReference type="EMBL" id="UVO08854.1"/>
    </source>
</evidence>
<feature type="domain" description="Dynamin N-terminal" evidence="7">
    <location>
        <begin position="53"/>
        <end position="261"/>
    </location>
</feature>
<feature type="coiled-coil region" evidence="6">
    <location>
        <begin position="670"/>
        <end position="704"/>
    </location>
</feature>